<gene>
    <name evidence="2" type="primary">LOC112682850</name>
</gene>
<evidence type="ECO:0000313" key="2">
    <source>
        <dbReference type="RefSeq" id="XP_025409385.1"/>
    </source>
</evidence>
<dbReference type="Proteomes" id="UP000694846">
    <property type="component" value="Unplaced"/>
</dbReference>
<protein>
    <submittedName>
        <fullName evidence="2">Uncharacterized protein LOC112682850</fullName>
    </submittedName>
</protein>
<accession>A0A8B8FGB3</accession>
<dbReference type="OrthoDB" id="6618110at2759"/>
<sequence>MSRAQRQMALRMVRSYRTVSTDGTIFLASMIPGGLIALERKRVTCWIDEDGSEDSAAEIKSQERAITIEACVHKWTKRPDLPFNYRLTQALTGHGCFCHYLNRMNKAPDATCLYCDFDEDTAEHTIFECSQWIEHRVAIRGYIGG</sequence>
<name>A0A8B8FGB3_9HEMI</name>
<reference evidence="2" key="1">
    <citation type="submission" date="2025-08" db="UniProtKB">
        <authorList>
            <consortium name="RefSeq"/>
        </authorList>
    </citation>
    <scope>IDENTIFICATION</scope>
    <source>
        <tissue evidence="2">Whole body</tissue>
    </source>
</reference>
<dbReference type="AlphaFoldDB" id="A0A8B8FGB3"/>
<dbReference type="RefSeq" id="XP_025409385.1">
    <property type="nucleotide sequence ID" value="XM_025553600.1"/>
</dbReference>
<proteinExistence type="predicted"/>
<keyword evidence="1" id="KW-1185">Reference proteome</keyword>
<dbReference type="GeneID" id="112682850"/>
<evidence type="ECO:0000313" key="1">
    <source>
        <dbReference type="Proteomes" id="UP000694846"/>
    </source>
</evidence>
<organism evidence="1 2">
    <name type="scientific">Sipha flava</name>
    <name type="common">yellow sugarcane aphid</name>
    <dbReference type="NCBI Taxonomy" id="143950"/>
    <lineage>
        <taxon>Eukaryota</taxon>
        <taxon>Metazoa</taxon>
        <taxon>Ecdysozoa</taxon>
        <taxon>Arthropoda</taxon>
        <taxon>Hexapoda</taxon>
        <taxon>Insecta</taxon>
        <taxon>Pterygota</taxon>
        <taxon>Neoptera</taxon>
        <taxon>Paraneoptera</taxon>
        <taxon>Hemiptera</taxon>
        <taxon>Sternorrhyncha</taxon>
        <taxon>Aphidomorpha</taxon>
        <taxon>Aphidoidea</taxon>
        <taxon>Aphididae</taxon>
        <taxon>Sipha</taxon>
    </lineage>
</organism>